<sequence length="605" mass="67185">KQAMWAAQVLGMEMLICTILGLTMFCQGVVSCISMYAQSHSWGTGSDAHYRLAFKWMELVFAADNTMWVVNSLGLGLLSGILWQVQPPKDDPQSGRELTRGLVSMSSLLSPNEKEGYDQVVEQIANRGFRLGALVRFWERLLDGQVMPGFDSGRSLTNDVVRRAIIPESRVDHGGFALATLWSSTETKPQVMVTHNWTNGFGSLVAAILADALGRADFHEVAAQIGTGSGLERVQAKLGSKLETTYWVCAFCINQHASICAGFAPEPPKGTPEWAVWDRRRYDSVTGEAFGLCNCRVEKVLSHTDARCELNKFDDMMTHLAWQVEGFTQLIVVDDVFDVLYRAWCVAEIFEASVLGMESRIQVSSQDAVDLNYDKLSLLDVRQCTASSQADKEMIMAKISDVEAFNLKIQELVFSEEMGLFAKWVGGNERSRHAGRIVRTFEPPVTSLPQADVRCWALLIVGLLVVGSSKTMGFLAPFALKRAVDLLSRQDYLGLPWLAIFAALKGMTQALNNSKTAVLCFIARPMGRRLAGRLFAKLLCLDLQFHAMRRTGEILRKLERPPRAVDTLLRALLFTLVPIFYELVVVFFLLLSRAGTDVAATVLFT</sequence>
<dbReference type="Gene3D" id="1.20.1560.10">
    <property type="entry name" value="ABC transporter type 1, transmembrane domain"/>
    <property type="match status" value="1"/>
</dbReference>
<evidence type="ECO:0000259" key="5">
    <source>
        <dbReference type="PROSITE" id="PS50929"/>
    </source>
</evidence>
<organism evidence="6 7">
    <name type="scientific">Symbiodinium necroappetens</name>
    <dbReference type="NCBI Taxonomy" id="1628268"/>
    <lineage>
        <taxon>Eukaryota</taxon>
        <taxon>Sar</taxon>
        <taxon>Alveolata</taxon>
        <taxon>Dinophyceae</taxon>
        <taxon>Suessiales</taxon>
        <taxon>Symbiodiniaceae</taxon>
        <taxon>Symbiodinium</taxon>
    </lineage>
</organism>
<protein>
    <submittedName>
        <fullName evidence="6">Abcb7 protein</fullName>
    </submittedName>
</protein>
<evidence type="ECO:0000256" key="4">
    <source>
        <dbReference type="SAM" id="Phobius"/>
    </source>
</evidence>
<keyword evidence="3 4" id="KW-0472">Membrane</keyword>
<dbReference type="Pfam" id="PF00664">
    <property type="entry name" value="ABC_membrane"/>
    <property type="match status" value="1"/>
</dbReference>
<dbReference type="EMBL" id="CAJNJA010049698">
    <property type="protein sequence ID" value="CAE7838184.1"/>
    <property type="molecule type" value="Genomic_DNA"/>
</dbReference>
<dbReference type="InterPro" id="IPR011527">
    <property type="entry name" value="ABC1_TM_dom"/>
</dbReference>
<comment type="caution">
    <text evidence="6">The sequence shown here is derived from an EMBL/GenBank/DDBJ whole genome shotgun (WGS) entry which is preliminary data.</text>
</comment>
<feature type="non-terminal residue" evidence="6">
    <location>
        <position position="1"/>
    </location>
</feature>
<accession>A0A812ZRJ4</accession>
<dbReference type="InterPro" id="IPR036640">
    <property type="entry name" value="ABC1_TM_sf"/>
</dbReference>
<proteinExistence type="predicted"/>
<evidence type="ECO:0000256" key="2">
    <source>
        <dbReference type="ARBA" id="ARBA00022989"/>
    </source>
</evidence>
<dbReference type="GO" id="GO:0016020">
    <property type="term" value="C:membrane"/>
    <property type="evidence" value="ECO:0007669"/>
    <property type="project" value="InterPro"/>
</dbReference>
<dbReference type="Proteomes" id="UP000601435">
    <property type="component" value="Unassembled WGS sequence"/>
</dbReference>
<evidence type="ECO:0000256" key="3">
    <source>
        <dbReference type="ARBA" id="ARBA00023136"/>
    </source>
</evidence>
<dbReference type="SUPFAM" id="SSF90123">
    <property type="entry name" value="ABC transporter transmembrane region"/>
    <property type="match status" value="1"/>
</dbReference>
<keyword evidence="7" id="KW-1185">Reference proteome</keyword>
<feature type="domain" description="ABC transmembrane type-1" evidence="5">
    <location>
        <begin position="460"/>
        <end position="605"/>
    </location>
</feature>
<dbReference type="GO" id="GO:0140359">
    <property type="term" value="F:ABC-type transporter activity"/>
    <property type="evidence" value="ECO:0007669"/>
    <property type="project" value="InterPro"/>
</dbReference>
<reference evidence="6" key="1">
    <citation type="submission" date="2021-02" db="EMBL/GenBank/DDBJ databases">
        <authorList>
            <person name="Dougan E. K."/>
            <person name="Rhodes N."/>
            <person name="Thang M."/>
            <person name="Chan C."/>
        </authorList>
    </citation>
    <scope>NUCLEOTIDE SEQUENCE</scope>
</reference>
<dbReference type="GO" id="GO:0005524">
    <property type="term" value="F:ATP binding"/>
    <property type="evidence" value="ECO:0007669"/>
    <property type="project" value="InterPro"/>
</dbReference>
<feature type="transmembrane region" description="Helical" evidence="4">
    <location>
        <begin position="568"/>
        <end position="591"/>
    </location>
</feature>
<name>A0A812ZRJ4_9DINO</name>
<evidence type="ECO:0000313" key="6">
    <source>
        <dbReference type="EMBL" id="CAE7838184.1"/>
    </source>
</evidence>
<dbReference type="OrthoDB" id="438812at2759"/>
<dbReference type="PROSITE" id="PS50929">
    <property type="entry name" value="ABC_TM1F"/>
    <property type="match status" value="1"/>
</dbReference>
<keyword evidence="2 4" id="KW-1133">Transmembrane helix</keyword>
<dbReference type="AlphaFoldDB" id="A0A812ZRJ4"/>
<evidence type="ECO:0000313" key="7">
    <source>
        <dbReference type="Proteomes" id="UP000601435"/>
    </source>
</evidence>
<gene>
    <name evidence="6" type="primary">Abcb7</name>
    <name evidence="6" type="ORF">SNEC2469_LOCUS25298</name>
</gene>
<evidence type="ECO:0000256" key="1">
    <source>
        <dbReference type="ARBA" id="ARBA00022692"/>
    </source>
</evidence>
<feature type="non-terminal residue" evidence="6">
    <location>
        <position position="605"/>
    </location>
</feature>
<keyword evidence="1 4" id="KW-0812">Transmembrane</keyword>